<evidence type="ECO:0000313" key="3">
    <source>
        <dbReference type="Proteomes" id="UP001327560"/>
    </source>
</evidence>
<name>A0AAQ3JSB4_9LILI</name>
<gene>
    <name evidence="2" type="ORF">Cni_G04155</name>
</gene>
<dbReference type="EMBL" id="CP136890">
    <property type="protein sequence ID" value="WOK95448.1"/>
    <property type="molecule type" value="Genomic_DNA"/>
</dbReference>
<evidence type="ECO:0000256" key="1">
    <source>
        <dbReference type="SAM" id="MobiDB-lite"/>
    </source>
</evidence>
<proteinExistence type="predicted"/>
<reference evidence="2 3" key="1">
    <citation type="submission" date="2023-10" db="EMBL/GenBank/DDBJ databases">
        <title>Chromosome-scale genome assembly provides insights into flower coloration mechanisms of Canna indica.</title>
        <authorList>
            <person name="Li C."/>
        </authorList>
    </citation>
    <scope>NUCLEOTIDE SEQUENCE [LARGE SCALE GENOMIC DNA]</scope>
    <source>
        <tissue evidence="2">Flower</tissue>
    </source>
</reference>
<dbReference type="AlphaFoldDB" id="A0AAQ3JSB4"/>
<sequence>MGGSVVGALVEMEPIVSIATSVAITMYVQLPLEDKDEAAFAIDNTIKLETADCRGLYNSPKGERLPGGMQAVRMNAPRLAEASQFGAASSLSSIAPWSISARRRIPRTPSSQGPPSMASSRHARMPEQT</sequence>
<accession>A0AAQ3JSB4</accession>
<dbReference type="Proteomes" id="UP001327560">
    <property type="component" value="Chromosome 1"/>
</dbReference>
<evidence type="ECO:0000313" key="2">
    <source>
        <dbReference type="EMBL" id="WOK95448.1"/>
    </source>
</evidence>
<feature type="region of interest" description="Disordered" evidence="1">
    <location>
        <begin position="102"/>
        <end position="129"/>
    </location>
</feature>
<keyword evidence="3" id="KW-1185">Reference proteome</keyword>
<organism evidence="2 3">
    <name type="scientific">Canna indica</name>
    <name type="common">Indian-shot</name>
    <dbReference type="NCBI Taxonomy" id="4628"/>
    <lineage>
        <taxon>Eukaryota</taxon>
        <taxon>Viridiplantae</taxon>
        <taxon>Streptophyta</taxon>
        <taxon>Embryophyta</taxon>
        <taxon>Tracheophyta</taxon>
        <taxon>Spermatophyta</taxon>
        <taxon>Magnoliopsida</taxon>
        <taxon>Liliopsida</taxon>
        <taxon>Zingiberales</taxon>
        <taxon>Cannaceae</taxon>
        <taxon>Canna</taxon>
    </lineage>
</organism>
<feature type="compositionally biased region" description="Polar residues" evidence="1">
    <location>
        <begin position="108"/>
        <end position="119"/>
    </location>
</feature>
<protein>
    <submittedName>
        <fullName evidence="2">Mitochondrial import inner membrane translocase subunit TIM17-2-like</fullName>
    </submittedName>
</protein>